<dbReference type="PANTHER" id="PTHR10948">
    <property type="entry name" value="TRANSPOSASE"/>
    <property type="match status" value="1"/>
</dbReference>
<dbReference type="InterPro" id="IPR051917">
    <property type="entry name" value="Transposase-Integrase"/>
</dbReference>
<evidence type="ECO:0000313" key="2">
    <source>
        <dbReference type="Proteomes" id="UP001432222"/>
    </source>
</evidence>
<gene>
    <name evidence="1" type="ORF">OHA16_27845</name>
</gene>
<reference evidence="1" key="1">
    <citation type="submission" date="2022-10" db="EMBL/GenBank/DDBJ databases">
        <title>The complete genomes of actinobacterial strains from the NBC collection.</title>
        <authorList>
            <person name="Joergensen T.S."/>
            <person name="Alvarez Arevalo M."/>
            <person name="Sterndorff E.B."/>
            <person name="Faurdal D."/>
            <person name="Vuksanovic O."/>
            <person name="Mourched A.-S."/>
            <person name="Charusanti P."/>
            <person name="Shaw S."/>
            <person name="Blin K."/>
            <person name="Weber T."/>
        </authorList>
    </citation>
    <scope>NUCLEOTIDE SEQUENCE</scope>
    <source>
        <strain evidence="1">NBC_00222</strain>
    </source>
</reference>
<name>A0ABZ1U6E3_9ACTN</name>
<keyword evidence="2" id="KW-1185">Reference proteome</keyword>
<dbReference type="PANTHER" id="PTHR10948:SF23">
    <property type="entry name" value="TRANSPOSASE INSI FOR INSERTION SEQUENCE ELEMENT IS30A-RELATED"/>
    <property type="match status" value="1"/>
</dbReference>
<evidence type="ECO:0000313" key="1">
    <source>
        <dbReference type="EMBL" id="WUQ86435.1"/>
    </source>
</evidence>
<organism evidence="1 2">
    <name type="scientific">Kitasatospora purpeofusca</name>
    <dbReference type="NCBI Taxonomy" id="67352"/>
    <lineage>
        <taxon>Bacteria</taxon>
        <taxon>Bacillati</taxon>
        <taxon>Actinomycetota</taxon>
        <taxon>Actinomycetes</taxon>
        <taxon>Kitasatosporales</taxon>
        <taxon>Streptomycetaceae</taxon>
        <taxon>Kitasatospora</taxon>
    </lineage>
</organism>
<protein>
    <submittedName>
        <fullName evidence="1">Uncharacterized protein</fullName>
    </submittedName>
</protein>
<dbReference type="RefSeq" id="WP_328957057.1">
    <property type="nucleotide sequence ID" value="NZ_CP108110.1"/>
</dbReference>
<dbReference type="Proteomes" id="UP001432222">
    <property type="component" value="Chromosome"/>
</dbReference>
<accession>A0ABZ1U6E3</accession>
<sequence length="109" mass="11636">MPLLHQGSSDGVQAGGHRLFEADDLIIGKVQNSTTGILVECSTRCMMLLHPPGDHGAEAGHDALVATARTPPVELKRSLAWNQGSEMGRHREFTLAINTPVYFCGPASS</sequence>
<proteinExistence type="predicted"/>
<dbReference type="EMBL" id="CP108110">
    <property type="protein sequence ID" value="WUQ86435.1"/>
    <property type="molecule type" value="Genomic_DNA"/>
</dbReference>